<sequence length="148" mass="17448">MFTTSYTQIWQREAATLKQQLQNLQESQRHMMGEELSGLSVRDLQGLENQLEKSVQGIRMKKEKLLFNDIEELKRKRNFIHQQNIELHEKSNQIQEENMELYKQVYHTRDVTNVLSMAEDPHAPIQLQLSMPEQHNANEAQMQSTNLA</sequence>
<gene>
    <name evidence="1" type="ORF">L2E82_23030</name>
</gene>
<keyword evidence="2" id="KW-1185">Reference proteome</keyword>
<dbReference type="EMBL" id="CM042012">
    <property type="protein sequence ID" value="KAI3751936.1"/>
    <property type="molecule type" value="Genomic_DNA"/>
</dbReference>
<organism evidence="1 2">
    <name type="scientific">Cichorium intybus</name>
    <name type="common">Chicory</name>
    <dbReference type="NCBI Taxonomy" id="13427"/>
    <lineage>
        <taxon>Eukaryota</taxon>
        <taxon>Viridiplantae</taxon>
        <taxon>Streptophyta</taxon>
        <taxon>Embryophyta</taxon>
        <taxon>Tracheophyta</taxon>
        <taxon>Spermatophyta</taxon>
        <taxon>Magnoliopsida</taxon>
        <taxon>eudicotyledons</taxon>
        <taxon>Gunneridae</taxon>
        <taxon>Pentapetalae</taxon>
        <taxon>asterids</taxon>
        <taxon>campanulids</taxon>
        <taxon>Asterales</taxon>
        <taxon>Asteraceae</taxon>
        <taxon>Cichorioideae</taxon>
        <taxon>Cichorieae</taxon>
        <taxon>Cichoriinae</taxon>
        <taxon>Cichorium</taxon>
    </lineage>
</organism>
<protein>
    <submittedName>
        <fullName evidence="1">Uncharacterized protein</fullName>
    </submittedName>
</protein>
<proteinExistence type="predicted"/>
<name>A0ACB9DZL9_CICIN</name>
<reference evidence="1 2" key="2">
    <citation type="journal article" date="2022" name="Mol. Ecol. Resour.">
        <title>The genomes of chicory, endive, great burdock and yacon provide insights into Asteraceae paleo-polyploidization history and plant inulin production.</title>
        <authorList>
            <person name="Fan W."/>
            <person name="Wang S."/>
            <person name="Wang H."/>
            <person name="Wang A."/>
            <person name="Jiang F."/>
            <person name="Liu H."/>
            <person name="Zhao H."/>
            <person name="Xu D."/>
            <person name="Zhang Y."/>
        </authorList>
    </citation>
    <scope>NUCLEOTIDE SEQUENCE [LARGE SCALE GENOMIC DNA]</scope>
    <source>
        <strain evidence="2">cv. Punajuju</strain>
        <tissue evidence="1">Leaves</tissue>
    </source>
</reference>
<evidence type="ECO:0000313" key="1">
    <source>
        <dbReference type="EMBL" id="KAI3751936.1"/>
    </source>
</evidence>
<accession>A0ACB9DZL9</accession>
<evidence type="ECO:0000313" key="2">
    <source>
        <dbReference type="Proteomes" id="UP001055811"/>
    </source>
</evidence>
<dbReference type="Proteomes" id="UP001055811">
    <property type="component" value="Linkage Group LG04"/>
</dbReference>
<comment type="caution">
    <text evidence="1">The sequence shown here is derived from an EMBL/GenBank/DDBJ whole genome shotgun (WGS) entry which is preliminary data.</text>
</comment>
<reference evidence="2" key="1">
    <citation type="journal article" date="2022" name="Mol. Ecol. Resour.">
        <title>The genomes of chicory, endive, great burdock and yacon provide insights into Asteraceae palaeo-polyploidization history and plant inulin production.</title>
        <authorList>
            <person name="Fan W."/>
            <person name="Wang S."/>
            <person name="Wang H."/>
            <person name="Wang A."/>
            <person name="Jiang F."/>
            <person name="Liu H."/>
            <person name="Zhao H."/>
            <person name="Xu D."/>
            <person name="Zhang Y."/>
        </authorList>
    </citation>
    <scope>NUCLEOTIDE SEQUENCE [LARGE SCALE GENOMIC DNA]</scope>
    <source>
        <strain evidence="2">cv. Punajuju</strain>
    </source>
</reference>